<proteinExistence type="predicted"/>
<dbReference type="AlphaFoldDB" id="A0A2B5VQF3"/>
<dbReference type="PANTHER" id="PTHR36530:SF1">
    <property type="entry name" value="AMOEBIASIN-1"/>
    <property type="match status" value="1"/>
</dbReference>
<evidence type="ECO:0000256" key="2">
    <source>
        <dbReference type="ARBA" id="ARBA00022704"/>
    </source>
</evidence>
<comment type="caution">
    <text evidence="4">The sequence shown here is derived from an EMBL/GenBank/DDBJ whole genome shotgun (WGS) entry which is preliminary data.</text>
</comment>
<keyword evidence="1" id="KW-0646">Protease inhibitor</keyword>
<dbReference type="GO" id="GO:0004869">
    <property type="term" value="F:cysteine-type endopeptidase inhibitor activity"/>
    <property type="evidence" value="ECO:0007669"/>
    <property type="project" value="UniProtKB-KW"/>
</dbReference>
<evidence type="ECO:0000259" key="3">
    <source>
        <dbReference type="Pfam" id="PF09394"/>
    </source>
</evidence>
<dbReference type="InterPro" id="IPR036331">
    <property type="entry name" value="Chagasin-like_sf"/>
</dbReference>
<evidence type="ECO:0000256" key="1">
    <source>
        <dbReference type="ARBA" id="ARBA00022690"/>
    </source>
</evidence>
<dbReference type="EMBL" id="NVOI01000009">
    <property type="protein sequence ID" value="PGG94792.1"/>
    <property type="molecule type" value="Genomic_DNA"/>
</dbReference>
<accession>A0A2B5VQF3</accession>
<keyword evidence="2" id="KW-0789">Thiol protease inhibitor</keyword>
<dbReference type="Proteomes" id="UP000225320">
    <property type="component" value="Unassembled WGS sequence"/>
</dbReference>
<evidence type="ECO:0000313" key="4">
    <source>
        <dbReference type="EMBL" id="PGG94792.1"/>
    </source>
</evidence>
<evidence type="ECO:0000313" key="5">
    <source>
        <dbReference type="Proteomes" id="UP000225320"/>
    </source>
</evidence>
<dbReference type="InterPro" id="IPR052781">
    <property type="entry name" value="Cys_protease_inhibitor_I42"/>
</dbReference>
<feature type="domain" description="Proteinase inhibitor I42 chagasin" evidence="3">
    <location>
        <begin position="16"/>
        <end position="103"/>
    </location>
</feature>
<sequence length="107" mass="12732">MIMKVVNEKDNGKAITLKVHETLVINLRENASTGFTWLEEITPNQILLLEKEDFVQNTFILGRSTIHRWFYKGIKPGQKKVRYIYQRPWQKDKFGEKEFEINIYVSV</sequence>
<dbReference type="PANTHER" id="PTHR36530">
    <property type="entry name" value="INHIBITOR OF CYSTEINE PEPTIDASE"/>
    <property type="match status" value="1"/>
</dbReference>
<protein>
    <recommendedName>
        <fullName evidence="3">Proteinase inhibitor I42 chagasin domain-containing protein</fullName>
    </recommendedName>
</protein>
<dbReference type="SUPFAM" id="SSF141066">
    <property type="entry name" value="ICP-like"/>
    <property type="match status" value="1"/>
</dbReference>
<organism evidence="4 5">
    <name type="scientific">Bacillus toyonensis</name>
    <dbReference type="NCBI Taxonomy" id="155322"/>
    <lineage>
        <taxon>Bacteria</taxon>
        <taxon>Bacillati</taxon>
        <taxon>Bacillota</taxon>
        <taxon>Bacilli</taxon>
        <taxon>Bacillales</taxon>
        <taxon>Bacillaceae</taxon>
        <taxon>Bacillus</taxon>
        <taxon>Bacillus cereus group</taxon>
    </lineage>
</organism>
<gene>
    <name evidence="4" type="ORF">CON73_00515</name>
</gene>
<name>A0A2B5VQF3_9BACI</name>
<dbReference type="Gene3D" id="2.60.40.2020">
    <property type="match status" value="1"/>
</dbReference>
<reference evidence="4 5" key="1">
    <citation type="submission" date="2017-09" db="EMBL/GenBank/DDBJ databases">
        <title>Large-scale bioinformatics analysis of Bacillus genomes uncovers conserved roles of natural products in bacterial physiology.</title>
        <authorList>
            <consortium name="Agbiome Team Llc"/>
            <person name="Bleich R.M."/>
            <person name="Grubbs K.J."/>
            <person name="Santa Maria K.C."/>
            <person name="Allen S.E."/>
            <person name="Farag S."/>
            <person name="Shank E.A."/>
            <person name="Bowers A."/>
        </authorList>
    </citation>
    <scope>NUCLEOTIDE SEQUENCE [LARGE SCALE GENOMIC DNA]</scope>
    <source>
        <strain evidence="4 5">AFS094862</strain>
    </source>
</reference>
<dbReference type="InterPro" id="IPR018990">
    <property type="entry name" value="Prot_inh_I42_chagasin"/>
</dbReference>
<dbReference type="Pfam" id="PF09394">
    <property type="entry name" value="Inhibitor_I42"/>
    <property type="match status" value="1"/>
</dbReference>